<feature type="transmembrane region" description="Helical" evidence="1">
    <location>
        <begin position="300"/>
        <end position="321"/>
    </location>
</feature>
<feature type="transmembrane region" description="Helical" evidence="1">
    <location>
        <begin position="161"/>
        <end position="192"/>
    </location>
</feature>
<feature type="transmembrane region" description="Helical" evidence="1">
    <location>
        <begin position="62"/>
        <end position="87"/>
    </location>
</feature>
<feature type="transmembrane region" description="Helical" evidence="1">
    <location>
        <begin position="99"/>
        <end position="118"/>
    </location>
</feature>
<feature type="transmembrane region" description="Helical" evidence="1">
    <location>
        <begin position="267"/>
        <end position="288"/>
    </location>
</feature>
<feature type="transmembrane region" description="Helical" evidence="1">
    <location>
        <begin position="341"/>
        <end position="361"/>
    </location>
</feature>
<dbReference type="AlphaFoldDB" id="A0A2G3PGT2"/>
<accession>A0A2G3PGT2</accession>
<reference evidence="2 3" key="1">
    <citation type="submission" date="2017-10" db="EMBL/GenBank/DDBJ databases">
        <title>The draft genome sequence of Williamsia sp. BULT 1.1 isolated from the semi-arid grassland soils from South Africa.</title>
        <authorList>
            <person name="Kabwe M.H."/>
            <person name="Govender N."/>
            <person name="Mutseka Lunga P."/>
            <person name="Vikram S."/>
            <person name="Makhalanyane T.P."/>
        </authorList>
    </citation>
    <scope>NUCLEOTIDE SEQUENCE [LARGE SCALE GENOMIC DNA]</scope>
    <source>
        <strain evidence="2 3">BULT 1.1</strain>
    </source>
</reference>
<feature type="transmembrane region" description="Helical" evidence="1">
    <location>
        <begin position="231"/>
        <end position="255"/>
    </location>
</feature>
<feature type="transmembrane region" description="Helical" evidence="1">
    <location>
        <begin position="7"/>
        <end position="32"/>
    </location>
</feature>
<evidence type="ECO:0000256" key="1">
    <source>
        <dbReference type="SAM" id="Phobius"/>
    </source>
</evidence>
<feature type="transmembrane region" description="Helical" evidence="1">
    <location>
        <begin position="130"/>
        <end position="149"/>
    </location>
</feature>
<proteinExistence type="predicted"/>
<protein>
    <recommendedName>
        <fullName evidence="4">Transmembrane protein</fullName>
    </recommendedName>
</protein>
<keyword evidence="1" id="KW-0812">Transmembrane</keyword>
<comment type="caution">
    <text evidence="2">The sequence shown here is derived from an EMBL/GenBank/DDBJ whole genome shotgun (WGS) entry which is preliminary data.</text>
</comment>
<dbReference type="EMBL" id="PEBD01000010">
    <property type="protein sequence ID" value="PHV65019.1"/>
    <property type="molecule type" value="Genomic_DNA"/>
</dbReference>
<evidence type="ECO:0000313" key="3">
    <source>
        <dbReference type="Proteomes" id="UP000225108"/>
    </source>
</evidence>
<evidence type="ECO:0008006" key="4">
    <source>
        <dbReference type="Google" id="ProtNLM"/>
    </source>
</evidence>
<evidence type="ECO:0000313" key="2">
    <source>
        <dbReference type="EMBL" id="PHV65019.1"/>
    </source>
</evidence>
<dbReference type="RefSeq" id="WP_099383451.1">
    <property type="nucleotide sequence ID" value="NZ_PEBD01000010.1"/>
</dbReference>
<keyword evidence="1" id="KW-0472">Membrane</keyword>
<dbReference type="Proteomes" id="UP000225108">
    <property type="component" value="Unassembled WGS sequence"/>
</dbReference>
<feature type="transmembrane region" description="Helical" evidence="1">
    <location>
        <begin position="542"/>
        <end position="563"/>
    </location>
</feature>
<feature type="transmembrane region" description="Helical" evidence="1">
    <location>
        <begin position="198"/>
        <end position="219"/>
    </location>
</feature>
<gene>
    <name evidence="2" type="ORF">CSW57_14255</name>
</gene>
<keyword evidence="1" id="KW-1133">Transmembrane helix</keyword>
<feature type="transmembrane region" description="Helical" evidence="1">
    <location>
        <begin position="368"/>
        <end position="388"/>
    </location>
</feature>
<sequence length="573" mass="59788">MTRRHWLSLWLTSIALSMAILGPAFGPGYLLIRDMVSTPRSFVTDSALGLSDSAPRAVPQDWLIAIASGVIDGGIVVKALTFAAIVLAGVGYGRLARRVLPAAGAPGMLAATVIAVWNPYVAERLLQGQWSLLVGYAALGWILIAAVDVRRGGGWARWSVLTGWLAVAGITPTGSLLAGLALLAGLVIPALARRDWRMALTASVLWAASSLPWLTASFLGAGTGTADPGSVALFAARAEPWLGTAGSLLGLGGVWNADAVPESRTSPWALVATVALLVVVLAGLPGLWHRRRNPVIRAACGLAVGSVVLVTLAATPFGMAILEWLVDTVPGTGLLRDTQKWIALAVPAYALAAASAVQSAGRHVPKGFAAVVASALIVAPLPDLAWGVGNSLTPIRYPGDWRAVADTITSGHGDVLVLPVGTNRRYAFADSVSLDPAPRLLRADVLQSGELIVDGRSVDRPDSRATRAEEALLAGSSPQALAALGVGWVLVEGDSAINAAPRTLAQLDLAFDGADLRVYRVDVDRLHSAIGGPSSLERGAVWVVHLVWIVLIANGLLAAVLKWPHRTAHRKRL</sequence>
<organism evidence="2 3">
    <name type="scientific">Williamsia marianensis</name>
    <dbReference type="NCBI Taxonomy" id="85044"/>
    <lineage>
        <taxon>Bacteria</taxon>
        <taxon>Bacillati</taxon>
        <taxon>Actinomycetota</taxon>
        <taxon>Actinomycetes</taxon>
        <taxon>Mycobacteriales</taxon>
        <taxon>Nocardiaceae</taxon>
        <taxon>Williamsia</taxon>
    </lineage>
</organism>
<name>A0A2G3PGT2_WILMA</name>